<feature type="compositionally biased region" description="Low complexity" evidence="1">
    <location>
        <begin position="10"/>
        <end position="19"/>
    </location>
</feature>
<accession>B7ZWZ1</accession>
<protein>
    <submittedName>
        <fullName evidence="2">Uncharacterized protein</fullName>
    </submittedName>
</protein>
<evidence type="ECO:0000256" key="1">
    <source>
        <dbReference type="SAM" id="MobiDB-lite"/>
    </source>
</evidence>
<organism evidence="2">
    <name type="scientific">Zea mays</name>
    <name type="common">Maize</name>
    <dbReference type="NCBI Taxonomy" id="4577"/>
    <lineage>
        <taxon>Eukaryota</taxon>
        <taxon>Viridiplantae</taxon>
        <taxon>Streptophyta</taxon>
        <taxon>Embryophyta</taxon>
        <taxon>Tracheophyta</taxon>
        <taxon>Spermatophyta</taxon>
        <taxon>Magnoliopsida</taxon>
        <taxon>Liliopsida</taxon>
        <taxon>Poales</taxon>
        <taxon>Poaceae</taxon>
        <taxon>PACMAD clade</taxon>
        <taxon>Panicoideae</taxon>
        <taxon>Andropogonodae</taxon>
        <taxon>Andropogoneae</taxon>
        <taxon>Tripsacinae</taxon>
        <taxon>Zea</taxon>
    </lineage>
</organism>
<sequence length="139" mass="14669">MIRAPPPPALAVAAEAGPPSRRQPLRVRAVLQRTPAAAASPLAVLAMAPPPRRAGAAVPGRHPLVLHAGMQDVGDGHADVVADRVWLRRRRPPQLHRRRRRALFSDLLGLAVGLVRSLRATTRLPLITAAAAAGTTATT</sequence>
<evidence type="ECO:0000313" key="2">
    <source>
        <dbReference type="EMBL" id="ACL52440.1"/>
    </source>
</evidence>
<dbReference type="EMBL" id="BT053833">
    <property type="protein sequence ID" value="ACL52440.1"/>
    <property type="molecule type" value="mRNA"/>
</dbReference>
<feature type="region of interest" description="Disordered" evidence="1">
    <location>
        <begin position="1"/>
        <end position="23"/>
    </location>
</feature>
<name>B7ZWZ1_MAIZE</name>
<proteinExistence type="evidence at transcript level"/>
<dbReference type="AlphaFoldDB" id="B7ZWZ1"/>
<reference evidence="2" key="1">
    <citation type="journal article" date="2009" name="PLoS Genet.">
        <title>Sequencing, mapping, and analysis of 27,455 maize full-length cDNAs.</title>
        <authorList>
            <person name="Soderlund C."/>
            <person name="Descour A."/>
            <person name="Kudrna D."/>
            <person name="Bomhoff M."/>
            <person name="Boyd L."/>
            <person name="Currie J."/>
            <person name="Angelova A."/>
            <person name="Collura K."/>
            <person name="Wissotski M."/>
            <person name="Ashley E."/>
            <person name="Morrow D."/>
            <person name="Fernandes J."/>
            <person name="Walbot V."/>
            <person name="Yu Y."/>
        </authorList>
    </citation>
    <scope>NUCLEOTIDE SEQUENCE</scope>
    <source>
        <strain evidence="2">B73</strain>
    </source>
</reference>